<dbReference type="KEGG" id="tca:660280"/>
<dbReference type="Pfam" id="PF03357">
    <property type="entry name" value="Snf7"/>
    <property type="match status" value="1"/>
</dbReference>
<dbReference type="GO" id="GO:0009898">
    <property type="term" value="C:cytoplasmic side of plasma membrane"/>
    <property type="evidence" value="ECO:0000318"/>
    <property type="project" value="GO_Central"/>
</dbReference>
<organism evidence="4 5">
    <name type="scientific">Tribolium castaneum</name>
    <name type="common">Red flour beetle</name>
    <dbReference type="NCBI Taxonomy" id="7070"/>
    <lineage>
        <taxon>Eukaryota</taxon>
        <taxon>Metazoa</taxon>
        <taxon>Ecdysozoa</taxon>
        <taxon>Arthropoda</taxon>
        <taxon>Hexapoda</taxon>
        <taxon>Insecta</taxon>
        <taxon>Pterygota</taxon>
        <taxon>Neoptera</taxon>
        <taxon>Endopterygota</taxon>
        <taxon>Coleoptera</taxon>
        <taxon>Polyphaga</taxon>
        <taxon>Cucujiformia</taxon>
        <taxon>Tenebrionidae</taxon>
        <taxon>Tenebrionidae incertae sedis</taxon>
        <taxon>Tribolium</taxon>
    </lineage>
</organism>
<evidence type="ECO:0000256" key="3">
    <source>
        <dbReference type="ARBA" id="ARBA00022753"/>
    </source>
</evidence>
<keyword evidence="3" id="KW-0967">Endosome</keyword>
<dbReference type="STRING" id="7070.D6WCG1"/>
<accession>D6WCG1</accession>
<reference evidence="4 5" key="2">
    <citation type="journal article" date="2010" name="Nucleic Acids Res.">
        <title>BeetleBase in 2010: revisions to provide comprehensive genomic information for Tribolium castaneum.</title>
        <authorList>
            <person name="Kim H.S."/>
            <person name="Murphy T."/>
            <person name="Xia J."/>
            <person name="Caragea D."/>
            <person name="Park Y."/>
            <person name="Beeman R.W."/>
            <person name="Lorenzen M.D."/>
            <person name="Butcher S."/>
            <person name="Manak J.R."/>
            <person name="Brown S.J."/>
        </authorList>
    </citation>
    <scope>GENOME REANNOTATION</scope>
    <source>
        <strain evidence="4 5">Georgia GA2</strain>
    </source>
</reference>
<comment type="similarity">
    <text evidence="2">Belongs to the SNF7 family.</text>
</comment>
<dbReference type="PANTHER" id="PTHR22761">
    <property type="entry name" value="CHARGED MULTIVESICULAR BODY PROTEIN"/>
    <property type="match status" value="1"/>
</dbReference>
<dbReference type="GO" id="GO:0032511">
    <property type="term" value="P:late endosome to vacuole transport via multivesicular body sorting pathway"/>
    <property type="evidence" value="ECO:0000318"/>
    <property type="project" value="GO_Central"/>
</dbReference>
<dbReference type="PhylomeDB" id="D6WCG1"/>
<name>D6WCG1_TRICA</name>
<dbReference type="GO" id="GO:0006900">
    <property type="term" value="P:vesicle budding from membrane"/>
    <property type="evidence" value="ECO:0000318"/>
    <property type="project" value="GO_Central"/>
</dbReference>
<dbReference type="GO" id="GO:0000815">
    <property type="term" value="C:ESCRT III complex"/>
    <property type="evidence" value="ECO:0000318"/>
    <property type="project" value="GO_Central"/>
</dbReference>
<keyword evidence="5" id="KW-1185">Reference proteome</keyword>
<dbReference type="InterPro" id="IPR005024">
    <property type="entry name" value="Snf7_fam"/>
</dbReference>
<evidence type="ECO:0000256" key="1">
    <source>
        <dbReference type="ARBA" id="ARBA00004177"/>
    </source>
</evidence>
<dbReference type="Proteomes" id="UP000007266">
    <property type="component" value="Linkage group 2"/>
</dbReference>
<dbReference type="OMA" id="LQLQFMR"/>
<dbReference type="AlphaFoldDB" id="D6WCG1"/>
<gene>
    <name evidence="4" type="primary">AUGUSTUS-3.0.2_04889</name>
    <name evidence="4" type="ORF">TcasGA2_TC004889</name>
</gene>
<protein>
    <submittedName>
        <fullName evidence="4">Charged multivesicular body protein 7-like Protein</fullName>
    </submittedName>
</protein>
<dbReference type="eggNOG" id="KOG2911">
    <property type="taxonomic scope" value="Eukaryota"/>
</dbReference>
<reference evidence="4 5" key="1">
    <citation type="journal article" date="2008" name="Nature">
        <title>The genome of the model beetle and pest Tribolium castaneum.</title>
        <authorList>
            <consortium name="Tribolium Genome Sequencing Consortium"/>
            <person name="Richards S."/>
            <person name="Gibbs R.A."/>
            <person name="Weinstock G.M."/>
            <person name="Brown S.J."/>
            <person name="Denell R."/>
            <person name="Beeman R.W."/>
            <person name="Gibbs R."/>
            <person name="Beeman R.W."/>
            <person name="Brown S.J."/>
            <person name="Bucher G."/>
            <person name="Friedrich M."/>
            <person name="Grimmelikhuijzen C.J."/>
            <person name="Klingler M."/>
            <person name="Lorenzen M."/>
            <person name="Richards S."/>
            <person name="Roth S."/>
            <person name="Schroder R."/>
            <person name="Tautz D."/>
            <person name="Zdobnov E.M."/>
            <person name="Muzny D."/>
            <person name="Gibbs R.A."/>
            <person name="Weinstock G.M."/>
            <person name="Attaway T."/>
            <person name="Bell S."/>
            <person name="Buhay C.J."/>
            <person name="Chandrabose M.N."/>
            <person name="Chavez D."/>
            <person name="Clerk-Blankenburg K.P."/>
            <person name="Cree A."/>
            <person name="Dao M."/>
            <person name="Davis C."/>
            <person name="Chacko J."/>
            <person name="Dinh H."/>
            <person name="Dugan-Rocha S."/>
            <person name="Fowler G."/>
            <person name="Garner T.T."/>
            <person name="Garnes J."/>
            <person name="Gnirke A."/>
            <person name="Hawes A."/>
            <person name="Hernandez J."/>
            <person name="Hines S."/>
            <person name="Holder M."/>
            <person name="Hume J."/>
            <person name="Jhangiani S.N."/>
            <person name="Joshi V."/>
            <person name="Khan Z.M."/>
            <person name="Jackson L."/>
            <person name="Kovar C."/>
            <person name="Kowis A."/>
            <person name="Lee S."/>
            <person name="Lewis L.R."/>
            <person name="Margolis J."/>
            <person name="Morgan M."/>
            <person name="Nazareth L.V."/>
            <person name="Nguyen N."/>
            <person name="Okwuonu G."/>
            <person name="Parker D."/>
            <person name="Richards S."/>
            <person name="Ruiz S.J."/>
            <person name="Santibanez J."/>
            <person name="Savard J."/>
            <person name="Scherer S.E."/>
            <person name="Schneider B."/>
            <person name="Sodergren E."/>
            <person name="Tautz D."/>
            <person name="Vattahil S."/>
            <person name="Villasana D."/>
            <person name="White C.S."/>
            <person name="Wright R."/>
            <person name="Park Y."/>
            <person name="Beeman R.W."/>
            <person name="Lord J."/>
            <person name="Oppert B."/>
            <person name="Lorenzen M."/>
            <person name="Brown S."/>
            <person name="Wang L."/>
            <person name="Savard J."/>
            <person name="Tautz D."/>
            <person name="Richards S."/>
            <person name="Weinstock G."/>
            <person name="Gibbs R.A."/>
            <person name="Liu Y."/>
            <person name="Worley K."/>
            <person name="Weinstock G."/>
            <person name="Elsik C.G."/>
            <person name="Reese J.T."/>
            <person name="Elhaik E."/>
            <person name="Landan G."/>
            <person name="Graur D."/>
            <person name="Arensburger P."/>
            <person name="Atkinson P."/>
            <person name="Beeman R.W."/>
            <person name="Beidler J."/>
            <person name="Brown S.J."/>
            <person name="Demuth J.P."/>
            <person name="Drury D.W."/>
            <person name="Du Y.Z."/>
            <person name="Fujiwara H."/>
            <person name="Lorenzen M."/>
            <person name="Maselli V."/>
            <person name="Osanai M."/>
            <person name="Park Y."/>
            <person name="Robertson H.M."/>
            <person name="Tu Z."/>
            <person name="Wang J.J."/>
            <person name="Wang S."/>
            <person name="Richards S."/>
            <person name="Song H."/>
            <person name="Zhang L."/>
            <person name="Sodergren E."/>
            <person name="Werner D."/>
            <person name="Stanke M."/>
            <person name="Morgenstern B."/>
            <person name="Solovyev V."/>
            <person name="Kosarev P."/>
            <person name="Brown G."/>
            <person name="Chen H.C."/>
            <person name="Ermolaeva O."/>
            <person name="Hlavina W."/>
            <person name="Kapustin Y."/>
            <person name="Kiryutin B."/>
            <person name="Kitts P."/>
            <person name="Maglott D."/>
            <person name="Pruitt K."/>
            <person name="Sapojnikov V."/>
            <person name="Souvorov A."/>
            <person name="Mackey A.J."/>
            <person name="Waterhouse R.M."/>
            <person name="Wyder S."/>
            <person name="Zdobnov E.M."/>
            <person name="Zdobnov E.M."/>
            <person name="Wyder S."/>
            <person name="Kriventseva E.V."/>
            <person name="Kadowaki T."/>
            <person name="Bork P."/>
            <person name="Aranda M."/>
            <person name="Bao R."/>
            <person name="Beermann A."/>
            <person name="Berns N."/>
            <person name="Bolognesi R."/>
            <person name="Bonneton F."/>
            <person name="Bopp D."/>
            <person name="Brown S.J."/>
            <person name="Bucher G."/>
            <person name="Butts T."/>
            <person name="Chaumot A."/>
            <person name="Denell R.E."/>
            <person name="Ferrier D.E."/>
            <person name="Friedrich M."/>
            <person name="Gordon C.M."/>
            <person name="Jindra M."/>
            <person name="Klingler M."/>
            <person name="Lan Q."/>
            <person name="Lattorff H.M."/>
            <person name="Laudet V."/>
            <person name="von Levetsow C."/>
            <person name="Liu Z."/>
            <person name="Lutz R."/>
            <person name="Lynch J.A."/>
            <person name="da Fonseca R.N."/>
            <person name="Posnien N."/>
            <person name="Reuter R."/>
            <person name="Roth S."/>
            <person name="Savard J."/>
            <person name="Schinko J.B."/>
            <person name="Schmitt C."/>
            <person name="Schoppmeier M."/>
            <person name="Schroder R."/>
            <person name="Shippy T.D."/>
            <person name="Simonnet F."/>
            <person name="Marques-Souza H."/>
            <person name="Tautz D."/>
            <person name="Tomoyasu Y."/>
            <person name="Trauner J."/>
            <person name="Van der Zee M."/>
            <person name="Vervoort M."/>
            <person name="Wittkopp N."/>
            <person name="Wimmer E.A."/>
            <person name="Yang X."/>
            <person name="Jones A.K."/>
            <person name="Sattelle D.B."/>
            <person name="Ebert P.R."/>
            <person name="Nelson D."/>
            <person name="Scott J.G."/>
            <person name="Beeman R.W."/>
            <person name="Muthukrishnan S."/>
            <person name="Kramer K.J."/>
            <person name="Arakane Y."/>
            <person name="Beeman R.W."/>
            <person name="Zhu Q."/>
            <person name="Hogenkamp D."/>
            <person name="Dixit R."/>
            <person name="Oppert B."/>
            <person name="Jiang H."/>
            <person name="Zou Z."/>
            <person name="Marshall J."/>
            <person name="Elpidina E."/>
            <person name="Vinokurov K."/>
            <person name="Oppert C."/>
            <person name="Zou Z."/>
            <person name="Evans J."/>
            <person name="Lu Z."/>
            <person name="Zhao P."/>
            <person name="Sumathipala N."/>
            <person name="Altincicek B."/>
            <person name="Vilcinskas A."/>
            <person name="Williams M."/>
            <person name="Hultmark D."/>
            <person name="Hetru C."/>
            <person name="Jiang H."/>
            <person name="Grimmelikhuijzen C.J."/>
            <person name="Hauser F."/>
            <person name="Cazzamali G."/>
            <person name="Williamson M."/>
            <person name="Park Y."/>
            <person name="Li B."/>
            <person name="Tanaka Y."/>
            <person name="Predel R."/>
            <person name="Neupert S."/>
            <person name="Schachtner J."/>
            <person name="Verleyen P."/>
            <person name="Raible F."/>
            <person name="Bork P."/>
            <person name="Friedrich M."/>
            <person name="Walden K.K."/>
            <person name="Robertson H.M."/>
            <person name="Angeli S."/>
            <person name="Foret S."/>
            <person name="Bucher G."/>
            <person name="Schuetz S."/>
            <person name="Maleszka R."/>
            <person name="Wimmer E.A."/>
            <person name="Beeman R.W."/>
            <person name="Lorenzen M."/>
            <person name="Tomoyasu Y."/>
            <person name="Miller S.C."/>
            <person name="Grossmann D."/>
            <person name="Bucher G."/>
        </authorList>
    </citation>
    <scope>NUCLEOTIDE SEQUENCE [LARGE SCALE GENOMIC DNA]</scope>
    <source>
        <strain evidence="4 5">Georgia GA2</strain>
    </source>
</reference>
<evidence type="ECO:0000256" key="2">
    <source>
        <dbReference type="ARBA" id="ARBA00006190"/>
    </source>
</evidence>
<evidence type="ECO:0000313" key="4">
    <source>
        <dbReference type="EMBL" id="EEZ99020.1"/>
    </source>
</evidence>
<dbReference type="EMBL" id="KQ971311">
    <property type="protein sequence ID" value="EEZ99020.1"/>
    <property type="molecule type" value="Genomic_DNA"/>
</dbReference>
<sequence>MLNIPEDKLPQEFKDEARLDSLFSPVRSATVNPRDWDTKLASWKHMISLYCVNNGVYSFTLTQLGQKFIRNGRPPSCLGLVLEELVKTGDLQYLEDFLKGPQGWGSWAADLLVKKPLSWSLNTVKRTLFTTRVSSNRTYVHVEVIRQEAQKIVANSNKVLNFGEFLKYVNKDLSQAEDMKLLVHFLVREKRANVYNLKPNTFEVESFLIKFGTNPISEFDIALYVLEQNEKLFTKHVADLEDEISDCVKEVKGHLLKNHRQLAKTCLKKKHEIEKRLTHKVNALHNIQVLIEKLKDVHTDSNVWQSYKHALSAFNATLKETGLSEDAVEDTMLKLGEMLDIQEEIQTAISGPVSNENDDLEEELAELMKSEDESKSTTDLEAQLANLDITDLPELPNPDVSLKEASIH</sequence>
<proteinExistence type="inferred from homology"/>
<dbReference type="Pfam" id="PF25880">
    <property type="entry name" value="WHD_CHMP7_1st"/>
    <property type="match status" value="1"/>
</dbReference>
<evidence type="ECO:0000313" key="5">
    <source>
        <dbReference type="Proteomes" id="UP000007266"/>
    </source>
</evidence>
<dbReference type="GO" id="GO:0005771">
    <property type="term" value="C:multivesicular body"/>
    <property type="evidence" value="ECO:0000318"/>
    <property type="project" value="GO_Central"/>
</dbReference>
<comment type="subcellular location">
    <subcellularLocation>
        <location evidence="1">Endosome</location>
    </subcellularLocation>
</comment>
<dbReference type="PANTHER" id="PTHR22761:SF10">
    <property type="entry name" value="GH13992P"/>
    <property type="match status" value="1"/>
</dbReference>
<dbReference type="OrthoDB" id="10250120at2759"/>
<dbReference type="HOGENOM" id="CLU_044768_1_0_1"/>